<comment type="caution">
    <text evidence="2">The sequence shown here is derived from an EMBL/GenBank/DDBJ whole genome shotgun (WGS) entry which is preliminary data.</text>
</comment>
<proteinExistence type="predicted"/>
<dbReference type="InterPro" id="IPR007085">
    <property type="entry name" value="DNA/pantothenate-metab_flavo_C"/>
</dbReference>
<sequence>MERTEDILKSLGAVKPEKQILVGFAAETDDLLANALGKLEKKNLDWICANDVSRSDIGFGSDENCVTLIGRDGRRYGIGPDSKRAVAEAVLEIVTDSGR</sequence>
<reference evidence="2" key="1">
    <citation type="submission" date="2019-08" db="EMBL/GenBank/DDBJ databases">
        <authorList>
            <person name="Kucharzyk K."/>
            <person name="Murdoch R.W."/>
            <person name="Higgins S."/>
            <person name="Loffler F."/>
        </authorList>
    </citation>
    <scope>NUCLEOTIDE SEQUENCE</scope>
</reference>
<gene>
    <name evidence="2" type="ORF">SDC9_200892</name>
</gene>
<organism evidence="2">
    <name type="scientific">bioreactor metagenome</name>
    <dbReference type="NCBI Taxonomy" id="1076179"/>
    <lineage>
        <taxon>unclassified sequences</taxon>
        <taxon>metagenomes</taxon>
        <taxon>ecological metagenomes</taxon>
    </lineage>
</organism>
<accession>A0A645IPF9</accession>
<feature type="domain" description="DNA/pantothenate metabolism flavoprotein C-terminal" evidence="1">
    <location>
        <begin position="1"/>
        <end position="95"/>
    </location>
</feature>
<name>A0A645IPF9_9ZZZZ</name>
<evidence type="ECO:0000259" key="1">
    <source>
        <dbReference type="Pfam" id="PF04127"/>
    </source>
</evidence>
<dbReference type="Gene3D" id="3.40.50.10300">
    <property type="entry name" value="CoaB-like"/>
    <property type="match status" value="1"/>
</dbReference>
<evidence type="ECO:0000313" key="2">
    <source>
        <dbReference type="EMBL" id="MPN53228.1"/>
    </source>
</evidence>
<dbReference type="EMBL" id="VSSQ01120126">
    <property type="protein sequence ID" value="MPN53228.1"/>
    <property type="molecule type" value="Genomic_DNA"/>
</dbReference>
<dbReference type="InterPro" id="IPR035929">
    <property type="entry name" value="CoaB-like_sf"/>
</dbReference>
<dbReference type="GO" id="GO:0015937">
    <property type="term" value="P:coenzyme A biosynthetic process"/>
    <property type="evidence" value="ECO:0007669"/>
    <property type="project" value="UniProtKB-ARBA"/>
</dbReference>
<dbReference type="SUPFAM" id="SSF102645">
    <property type="entry name" value="CoaB-like"/>
    <property type="match status" value="1"/>
</dbReference>
<dbReference type="AlphaFoldDB" id="A0A645IPF9"/>
<protein>
    <recommendedName>
        <fullName evidence="1">DNA/pantothenate metabolism flavoprotein C-terminal domain-containing protein</fullName>
    </recommendedName>
</protein>
<dbReference type="Pfam" id="PF04127">
    <property type="entry name" value="DFP"/>
    <property type="match status" value="1"/>
</dbReference>
<dbReference type="GO" id="GO:0003824">
    <property type="term" value="F:catalytic activity"/>
    <property type="evidence" value="ECO:0007669"/>
    <property type="project" value="UniProtKB-ARBA"/>
</dbReference>